<comment type="similarity">
    <text evidence="1">Belongs to the leucine-binding protein family.</text>
</comment>
<dbReference type="SUPFAM" id="SSF53822">
    <property type="entry name" value="Periplasmic binding protein-like I"/>
    <property type="match status" value="1"/>
</dbReference>
<feature type="domain" description="Leucine-binding protein" evidence="4">
    <location>
        <begin position="28"/>
        <end position="366"/>
    </location>
</feature>
<protein>
    <submittedName>
        <fullName evidence="5">ABC transporter permease</fullName>
    </submittedName>
</protein>
<proteinExistence type="inferred from homology"/>
<dbReference type="PANTHER" id="PTHR30483:SF6">
    <property type="entry name" value="PERIPLASMIC BINDING PROTEIN OF ABC TRANSPORTER FOR NATURAL AMINO ACIDS"/>
    <property type="match status" value="1"/>
</dbReference>
<gene>
    <name evidence="5" type="ORF">CAL22_04010</name>
</gene>
<dbReference type="InterPro" id="IPR028081">
    <property type="entry name" value="Leu-bd"/>
</dbReference>
<dbReference type="EMBL" id="NEVU01000001">
    <property type="protein sequence ID" value="OZI77705.1"/>
    <property type="molecule type" value="Genomic_DNA"/>
</dbReference>
<evidence type="ECO:0000259" key="4">
    <source>
        <dbReference type="Pfam" id="PF13458"/>
    </source>
</evidence>
<dbReference type="PANTHER" id="PTHR30483">
    <property type="entry name" value="LEUCINE-SPECIFIC-BINDING PROTEIN"/>
    <property type="match status" value="1"/>
</dbReference>
<keyword evidence="6" id="KW-1185">Reference proteome</keyword>
<name>A0A261VUD5_9BORD</name>
<dbReference type="InterPro" id="IPR028082">
    <property type="entry name" value="Peripla_BP_I"/>
</dbReference>
<organism evidence="5 6">
    <name type="scientific">Bordetella genomosp. 12</name>
    <dbReference type="NCBI Taxonomy" id="463035"/>
    <lineage>
        <taxon>Bacteria</taxon>
        <taxon>Pseudomonadati</taxon>
        <taxon>Pseudomonadota</taxon>
        <taxon>Betaproteobacteria</taxon>
        <taxon>Burkholderiales</taxon>
        <taxon>Alcaligenaceae</taxon>
        <taxon>Bordetella</taxon>
    </lineage>
</organism>
<keyword evidence="2 3" id="KW-0732">Signal</keyword>
<dbReference type="Proteomes" id="UP000216429">
    <property type="component" value="Unassembled WGS sequence"/>
</dbReference>
<reference evidence="6" key="1">
    <citation type="submission" date="2017-05" db="EMBL/GenBank/DDBJ databases">
        <title>Complete and WGS of Bordetella genogroups.</title>
        <authorList>
            <person name="Spilker T."/>
            <person name="Lipuma J."/>
        </authorList>
    </citation>
    <scope>NUCLEOTIDE SEQUENCE [LARGE SCALE GENOMIC DNA]</scope>
    <source>
        <strain evidence="6">AU6712</strain>
    </source>
</reference>
<dbReference type="CDD" id="cd06327">
    <property type="entry name" value="PBP1_SBP-like"/>
    <property type="match status" value="1"/>
</dbReference>
<evidence type="ECO:0000256" key="1">
    <source>
        <dbReference type="ARBA" id="ARBA00010062"/>
    </source>
</evidence>
<dbReference type="OrthoDB" id="8887944at2"/>
<dbReference type="RefSeq" id="WP_094810570.1">
    <property type="nucleotide sequence ID" value="NZ_NEVU01000001.1"/>
</dbReference>
<sequence length="403" mass="43031">MKISAHLAKLAAVWLVGAGVAAGAMAQPVKIGLLSDMGGTFSALGGAGSCAAAKMAATDFGGKVLDRPIEILCADHQNKVEIASSLARKWMDNEGVTALADIASSAAALAIQQAATESRKAVVLTSASGTESLVNSACSPVGAVWAWNTKSQAMSTVKGAMKEGGKKWFFITVDYTFGHALERDATKYVEANGGTVVGKVRHPLNTTDFSSYLLQAQASGADVVALATGGADLVTAIKQAQEFGLTRGKQKVVSFITFLTDIHALGLQRAQGLVLTTSFYWDQNDETRAWAKRFYDIRKAMPTMVQASVYSSVGHYLKAVQAAGTTDAMTVMKKMRELPVDDVFTHNGKLREDGVMLHDMLVAQVKTPQESKGPWDYYKILSTLPADQIYWPLSESECPLVKP</sequence>
<evidence type="ECO:0000313" key="5">
    <source>
        <dbReference type="EMBL" id="OZI77705.1"/>
    </source>
</evidence>
<dbReference type="Pfam" id="PF13458">
    <property type="entry name" value="Peripla_BP_6"/>
    <property type="match status" value="1"/>
</dbReference>
<comment type="caution">
    <text evidence="5">The sequence shown here is derived from an EMBL/GenBank/DDBJ whole genome shotgun (WGS) entry which is preliminary data.</text>
</comment>
<feature type="chain" id="PRO_5013147965" evidence="3">
    <location>
        <begin position="27"/>
        <end position="403"/>
    </location>
</feature>
<dbReference type="AlphaFoldDB" id="A0A261VUD5"/>
<evidence type="ECO:0000313" key="6">
    <source>
        <dbReference type="Proteomes" id="UP000216429"/>
    </source>
</evidence>
<evidence type="ECO:0000256" key="3">
    <source>
        <dbReference type="SAM" id="SignalP"/>
    </source>
</evidence>
<evidence type="ECO:0000256" key="2">
    <source>
        <dbReference type="ARBA" id="ARBA00022729"/>
    </source>
</evidence>
<accession>A0A261VUD5</accession>
<dbReference type="InterPro" id="IPR051010">
    <property type="entry name" value="BCAA_transport"/>
</dbReference>
<dbReference type="Gene3D" id="3.40.50.2300">
    <property type="match status" value="2"/>
</dbReference>
<feature type="signal peptide" evidence="3">
    <location>
        <begin position="1"/>
        <end position="26"/>
    </location>
</feature>